<organism evidence="2 3">
    <name type="scientific">Anolis carolinensis</name>
    <name type="common">Green anole</name>
    <name type="synonym">American chameleon</name>
    <dbReference type="NCBI Taxonomy" id="28377"/>
    <lineage>
        <taxon>Eukaryota</taxon>
        <taxon>Metazoa</taxon>
        <taxon>Chordata</taxon>
        <taxon>Craniata</taxon>
        <taxon>Vertebrata</taxon>
        <taxon>Euteleostomi</taxon>
        <taxon>Lepidosauria</taxon>
        <taxon>Squamata</taxon>
        <taxon>Bifurcata</taxon>
        <taxon>Unidentata</taxon>
        <taxon>Episquamata</taxon>
        <taxon>Toxicofera</taxon>
        <taxon>Iguania</taxon>
        <taxon>Dactyloidae</taxon>
        <taxon>Anolis</taxon>
    </lineage>
</organism>
<evidence type="ECO:0000313" key="2">
    <source>
        <dbReference type="Ensembl" id="ENSACAP00000026327.1"/>
    </source>
</evidence>
<dbReference type="GeneTree" id="ENSGT00940000165596"/>
<reference evidence="2" key="3">
    <citation type="submission" date="2025-09" db="UniProtKB">
        <authorList>
            <consortium name="Ensembl"/>
        </authorList>
    </citation>
    <scope>IDENTIFICATION</scope>
</reference>
<dbReference type="Proteomes" id="UP000001646">
    <property type="component" value="Unplaced"/>
</dbReference>
<feature type="domain" description="KY-like immunoglobulin-like" evidence="1">
    <location>
        <begin position="194"/>
        <end position="290"/>
    </location>
</feature>
<reference evidence="2" key="2">
    <citation type="submission" date="2025-08" db="UniProtKB">
        <authorList>
            <consortium name="Ensembl"/>
        </authorList>
    </citation>
    <scope>IDENTIFICATION</scope>
</reference>
<feature type="domain" description="KY-like immunoglobulin-like" evidence="1">
    <location>
        <begin position="1"/>
        <end position="52"/>
    </location>
</feature>
<evidence type="ECO:0000313" key="3">
    <source>
        <dbReference type="Proteomes" id="UP000001646"/>
    </source>
</evidence>
<keyword evidence="3" id="KW-1185">Reference proteome</keyword>
<dbReference type="InParanoid" id="A0A803STN7"/>
<dbReference type="InterPro" id="IPR056564">
    <property type="entry name" value="Ig-like_KY"/>
</dbReference>
<feature type="domain" description="KY-like immunoglobulin-like" evidence="1">
    <location>
        <begin position="83"/>
        <end position="177"/>
    </location>
</feature>
<sequence>MLTMSERRMVLKVFPPTEGLFNLQIFARPSSSQKPYMWVCSYQIECLESNSKDLLPRNPFPFWGLHPKAREFGIEGCNWEEALTLTSRGSLMLVLKTHRPLLATYEFVHQNLDDPLSRRCLVSQSEEEKLSCHVLCPFSGYYRLSVFIKGLSENEFKNTANFLIHCSGPINQNELFPSGLSTHCGTGISSHWRGLSNPSHISPIINTQKGQCNITFHTQPSFEVTATLEKDNMTNSLYPMDRYVLITHIANKVSVSVLLPESGIYRVSLYGRDGDSKEFIHVCDYVIRCFADPRWLPFPKVYSSWRRGCVLLQPRTGILQEKSWTRFRVKMPKAYSAHVVGHLRTDLKLGQNKVWEGDVYTGLAGATLKVAVKFSHDSPSMDVILSFDVEGTSSGSGDSSG</sequence>
<reference evidence="2" key="1">
    <citation type="submission" date="2009-12" db="EMBL/GenBank/DDBJ databases">
        <title>The Genome Sequence of Anolis carolinensis (Green Anole Lizard).</title>
        <authorList>
            <consortium name="The Genome Sequencing Platform"/>
            <person name="Di Palma F."/>
            <person name="Alfoldi J."/>
            <person name="Heiman D."/>
            <person name="Young S."/>
            <person name="Grabherr M."/>
            <person name="Johnson J."/>
            <person name="Lander E.S."/>
            <person name="Lindblad-Toh K."/>
        </authorList>
    </citation>
    <scope>NUCLEOTIDE SEQUENCE [LARGE SCALE GENOMIC DNA]</scope>
    <source>
        <strain evidence="2">JBL SC #1</strain>
    </source>
</reference>
<dbReference type="PANTHER" id="PTHR46333:SF4">
    <property type="entry name" value="TRANSGLUTAMINASE-LIKE DOMAIN-CONTAINING PROTEIN"/>
    <property type="match status" value="1"/>
</dbReference>
<proteinExistence type="predicted"/>
<evidence type="ECO:0000259" key="1">
    <source>
        <dbReference type="Pfam" id="PF23265"/>
    </source>
</evidence>
<dbReference type="AlphaFoldDB" id="A0A803STN7"/>
<dbReference type="InterPro" id="IPR052557">
    <property type="entry name" value="CAP/Cytokinesis_protein"/>
</dbReference>
<accession>A0A803STN7</accession>
<dbReference type="PANTHER" id="PTHR46333">
    <property type="entry name" value="CYTOKINESIS PROTEIN 3"/>
    <property type="match status" value="1"/>
</dbReference>
<protein>
    <recommendedName>
        <fullName evidence="1">KY-like immunoglobulin-like domain-containing protein</fullName>
    </recommendedName>
</protein>
<dbReference type="Ensembl" id="ENSACAT00000041694.1">
    <property type="protein sequence ID" value="ENSACAP00000026327.1"/>
    <property type="gene ID" value="ENSACAG00000037157.1"/>
</dbReference>
<name>A0A803STN7_ANOCA</name>
<dbReference type="Pfam" id="PF23265">
    <property type="entry name" value="Ig-like_KY"/>
    <property type="match status" value="3"/>
</dbReference>